<accession>A0AAD6HC73</accession>
<reference evidence="2" key="2">
    <citation type="submission" date="2023-01" db="EMBL/GenBank/DDBJ databases">
        <authorList>
            <person name="Petersen C."/>
        </authorList>
    </citation>
    <scope>NUCLEOTIDE SEQUENCE</scope>
    <source>
        <strain evidence="2">IBT 17514</strain>
    </source>
</reference>
<proteinExistence type="predicted"/>
<evidence type="ECO:0000313" key="2">
    <source>
        <dbReference type="EMBL" id="KAJ5708807.1"/>
    </source>
</evidence>
<dbReference type="EMBL" id="JAQJAN010000019">
    <property type="protein sequence ID" value="KAJ5708807.1"/>
    <property type="molecule type" value="Genomic_DNA"/>
</dbReference>
<gene>
    <name evidence="2" type="ORF">N7493_010141</name>
</gene>
<feature type="compositionally biased region" description="Polar residues" evidence="1">
    <location>
        <begin position="284"/>
        <end position="302"/>
    </location>
</feature>
<dbReference type="AlphaFoldDB" id="A0AAD6HC73"/>
<sequence length="489" mass="53213">MSSPALGAKAPGKRLRPAKLRVDGREPRQLVRWDNDLDIQLLLTVQQSCNATGVKIPWALCAETMGTKFTEGAIIQHLSKLRTRREAENKPVPPPLRRSIPAAAGPTSKKSRKKSTSKKDNEQAPSSKSSEDILTDDEHLDWTSEEENQNPKRRRKSKKDSDPAWKQSGTSRKDSYRLKGRDHRASATSQKRKGYDVSDVHDDDEGSDDNALMCVGASFLNFGDNADQDPDYDSGSGNMSNNNFNDESEKHQGSKIVCLPVDANALYNLSVSGHVGGPPMEMTPDQSSPGTGSQHINSSPSNLGGQGPPLMPPGHYRSHTVYPGGGANPFHVYSNPALSQLTYPNDRHGPVVPVGFAPGNPIGPPFHAITRGVRPISPYEETITQQFLGARAGFVQPPSCIISTEPHGKVNSAMLGGNTGNGGDNWGQFVNWEENHDSPSYMPDSMFADFNGAATSEDGIMGSIEKTDAIDPILRDDDEFTFYESKNIY</sequence>
<reference evidence="2" key="1">
    <citation type="journal article" date="2023" name="IMA Fungus">
        <title>Comparative genomic study of the Penicillium genus elucidates a diverse pangenome and 15 lateral gene transfer events.</title>
        <authorList>
            <person name="Petersen C."/>
            <person name="Sorensen T."/>
            <person name="Nielsen M.R."/>
            <person name="Sondergaard T.E."/>
            <person name="Sorensen J.L."/>
            <person name="Fitzpatrick D.A."/>
            <person name="Frisvad J.C."/>
            <person name="Nielsen K.L."/>
        </authorList>
    </citation>
    <scope>NUCLEOTIDE SEQUENCE</scope>
    <source>
        <strain evidence="2">IBT 17514</strain>
    </source>
</reference>
<organism evidence="2 3">
    <name type="scientific">Penicillium malachiteum</name>
    <dbReference type="NCBI Taxonomy" id="1324776"/>
    <lineage>
        <taxon>Eukaryota</taxon>
        <taxon>Fungi</taxon>
        <taxon>Dikarya</taxon>
        <taxon>Ascomycota</taxon>
        <taxon>Pezizomycotina</taxon>
        <taxon>Eurotiomycetes</taxon>
        <taxon>Eurotiomycetidae</taxon>
        <taxon>Eurotiales</taxon>
        <taxon>Aspergillaceae</taxon>
        <taxon>Penicillium</taxon>
    </lineage>
</organism>
<feature type="region of interest" description="Disordered" evidence="1">
    <location>
        <begin position="225"/>
        <end position="251"/>
    </location>
</feature>
<feature type="compositionally biased region" description="Low complexity" evidence="1">
    <location>
        <begin position="233"/>
        <end position="245"/>
    </location>
</feature>
<evidence type="ECO:0000256" key="1">
    <source>
        <dbReference type="SAM" id="MobiDB-lite"/>
    </source>
</evidence>
<comment type="caution">
    <text evidence="2">The sequence shown here is derived from an EMBL/GenBank/DDBJ whole genome shotgun (WGS) entry which is preliminary data.</text>
</comment>
<evidence type="ECO:0000313" key="3">
    <source>
        <dbReference type="Proteomes" id="UP001215712"/>
    </source>
</evidence>
<feature type="region of interest" description="Disordered" evidence="1">
    <location>
        <begin position="82"/>
        <end position="208"/>
    </location>
</feature>
<feature type="compositionally biased region" description="Basic and acidic residues" evidence="1">
    <location>
        <begin position="171"/>
        <end position="185"/>
    </location>
</feature>
<protein>
    <submittedName>
        <fullName evidence="2">Uncharacterized protein</fullName>
    </submittedName>
</protein>
<name>A0AAD6HC73_9EURO</name>
<keyword evidence="3" id="KW-1185">Reference proteome</keyword>
<dbReference type="Proteomes" id="UP001215712">
    <property type="component" value="Unassembled WGS sequence"/>
</dbReference>
<feature type="region of interest" description="Disordered" evidence="1">
    <location>
        <begin position="275"/>
        <end position="322"/>
    </location>
</feature>